<organism evidence="5 6">
    <name type="scientific">Marasmius oreades</name>
    <name type="common">fairy-ring Marasmius</name>
    <dbReference type="NCBI Taxonomy" id="181124"/>
    <lineage>
        <taxon>Eukaryota</taxon>
        <taxon>Fungi</taxon>
        <taxon>Dikarya</taxon>
        <taxon>Basidiomycota</taxon>
        <taxon>Agaricomycotina</taxon>
        <taxon>Agaricomycetes</taxon>
        <taxon>Agaricomycetidae</taxon>
        <taxon>Agaricales</taxon>
        <taxon>Marasmiineae</taxon>
        <taxon>Marasmiaceae</taxon>
        <taxon>Marasmius</taxon>
    </lineage>
</organism>
<dbReference type="PANTHER" id="PTHR44229">
    <property type="entry name" value="15-HYDROXYPROSTAGLANDIN DEHYDROGENASE [NAD(+)]"/>
    <property type="match status" value="1"/>
</dbReference>
<evidence type="ECO:0000313" key="6">
    <source>
        <dbReference type="Proteomes" id="UP001049176"/>
    </source>
</evidence>
<dbReference type="KEGG" id="more:E1B28_009716"/>
<evidence type="ECO:0000256" key="2">
    <source>
        <dbReference type="ARBA" id="ARBA00022857"/>
    </source>
</evidence>
<dbReference type="RefSeq" id="XP_043007084.1">
    <property type="nucleotide sequence ID" value="XM_043154629.1"/>
</dbReference>
<keyword evidence="6" id="KW-1185">Reference proteome</keyword>
<dbReference type="Proteomes" id="UP001049176">
    <property type="component" value="Chromosome 6"/>
</dbReference>
<dbReference type="PRINTS" id="PR00080">
    <property type="entry name" value="SDRFAMILY"/>
</dbReference>
<comment type="similarity">
    <text evidence="1 4">Belongs to the short-chain dehydrogenases/reductases (SDR) family.</text>
</comment>
<sequence length="299" mass="33011">MSSQGGSSVSLSGDVAFVTGAASGIGYALSRKLVELGVKVVMVDVNEEGCSDMAREFNRGTETVAIAVKANTCSWDEQFAAYERGVKAFGRIDYFFANAGISERQWLPTFDPSTASSRPITKPALTTLEVDLIGQLYTAALALQVFERQEVNRHGFRGKLLLTASIYSYFTCSTMPMYTASKAGILHFMRSAAKLYEGKGVTVNSVAPNLLATNIGSKEAFKVFEARGLLRTPMDLVVRQFISVLGDSKDNGRAISINDEEVWDHPVDMTRWEENSKCCDMMEYMTGIRTGYWKWREDA</sequence>
<dbReference type="SUPFAM" id="SSF51735">
    <property type="entry name" value="NAD(P)-binding Rossmann-fold domains"/>
    <property type="match status" value="1"/>
</dbReference>
<dbReference type="PRINTS" id="PR00081">
    <property type="entry name" value="GDHRDH"/>
</dbReference>
<evidence type="ECO:0000256" key="1">
    <source>
        <dbReference type="ARBA" id="ARBA00006484"/>
    </source>
</evidence>
<dbReference type="InterPro" id="IPR036291">
    <property type="entry name" value="NAD(P)-bd_dom_sf"/>
</dbReference>
<protein>
    <submittedName>
        <fullName evidence="5">Uncharacterized protein</fullName>
    </submittedName>
</protein>
<keyword evidence="2" id="KW-0521">NADP</keyword>
<dbReference type="Gene3D" id="3.40.50.720">
    <property type="entry name" value="NAD(P)-binding Rossmann-like Domain"/>
    <property type="match status" value="1"/>
</dbReference>
<keyword evidence="3" id="KW-0560">Oxidoreductase</keyword>
<dbReference type="GO" id="GO:0016616">
    <property type="term" value="F:oxidoreductase activity, acting on the CH-OH group of donors, NAD or NADP as acceptor"/>
    <property type="evidence" value="ECO:0007669"/>
    <property type="project" value="TreeGrafter"/>
</dbReference>
<dbReference type="Pfam" id="PF00106">
    <property type="entry name" value="adh_short"/>
    <property type="match status" value="1"/>
</dbReference>
<reference evidence="5" key="1">
    <citation type="journal article" date="2021" name="Genome Biol. Evol.">
        <title>The assembled and annotated genome of the fairy-ring fungus Marasmius oreades.</title>
        <authorList>
            <person name="Hiltunen M."/>
            <person name="Ament-Velasquez S.L."/>
            <person name="Johannesson H."/>
        </authorList>
    </citation>
    <scope>NUCLEOTIDE SEQUENCE</scope>
    <source>
        <strain evidence="5">03SP1</strain>
    </source>
</reference>
<dbReference type="GeneID" id="66078792"/>
<dbReference type="GO" id="GO:0005737">
    <property type="term" value="C:cytoplasm"/>
    <property type="evidence" value="ECO:0007669"/>
    <property type="project" value="TreeGrafter"/>
</dbReference>
<gene>
    <name evidence="5" type="ORF">E1B28_009716</name>
</gene>
<dbReference type="AlphaFoldDB" id="A0A9P7RVN5"/>
<comment type="caution">
    <text evidence="5">The sequence shown here is derived from an EMBL/GenBank/DDBJ whole genome shotgun (WGS) entry which is preliminary data.</text>
</comment>
<evidence type="ECO:0000256" key="3">
    <source>
        <dbReference type="ARBA" id="ARBA00023002"/>
    </source>
</evidence>
<dbReference type="InterPro" id="IPR002347">
    <property type="entry name" value="SDR_fam"/>
</dbReference>
<dbReference type="PANTHER" id="PTHR44229:SF4">
    <property type="entry name" value="15-HYDROXYPROSTAGLANDIN DEHYDROGENASE [NAD(+)]"/>
    <property type="match status" value="1"/>
</dbReference>
<dbReference type="InterPro" id="IPR020904">
    <property type="entry name" value="Sc_DH/Rdtase_CS"/>
</dbReference>
<dbReference type="EMBL" id="CM032186">
    <property type="protein sequence ID" value="KAG7090614.1"/>
    <property type="molecule type" value="Genomic_DNA"/>
</dbReference>
<accession>A0A9P7RVN5</accession>
<evidence type="ECO:0000256" key="4">
    <source>
        <dbReference type="RuleBase" id="RU000363"/>
    </source>
</evidence>
<name>A0A9P7RVN5_9AGAR</name>
<evidence type="ECO:0000313" key="5">
    <source>
        <dbReference type="EMBL" id="KAG7090614.1"/>
    </source>
</evidence>
<dbReference type="OrthoDB" id="5371740at2759"/>
<dbReference type="PROSITE" id="PS00061">
    <property type="entry name" value="ADH_SHORT"/>
    <property type="match status" value="1"/>
</dbReference>
<proteinExistence type="inferred from homology"/>